<dbReference type="EMBL" id="QSTW01000009">
    <property type="protein sequence ID" value="RGM91351.1"/>
    <property type="molecule type" value="Genomic_DNA"/>
</dbReference>
<name>A0A3E4Z9E4_9BACT</name>
<dbReference type="AlphaFoldDB" id="A0A3E4Z9E4"/>
<accession>A0A3E4Z9E4</accession>
<sequence>MKKMLIIFISLIVGYALYWGISNNNYKMDKKQSIIGEYKLDIYRTEFGIYKDSIDKYKHLRLTFDKDMTFSLNFPVPFMAASHGIWKVGGMDEWCKLIYSNNIVDQFGTPYYDKGDSILYINSATPHYSQRNSDVYKIFFVKIK</sequence>
<proteinExistence type="predicted"/>
<protein>
    <submittedName>
        <fullName evidence="1">Uncharacterized protein</fullName>
    </submittedName>
</protein>
<dbReference type="Proteomes" id="UP000260814">
    <property type="component" value="Unassembled WGS sequence"/>
</dbReference>
<gene>
    <name evidence="1" type="ORF">DXB87_08630</name>
</gene>
<evidence type="ECO:0000313" key="2">
    <source>
        <dbReference type="Proteomes" id="UP000260814"/>
    </source>
</evidence>
<reference evidence="1 2" key="1">
    <citation type="submission" date="2018-08" db="EMBL/GenBank/DDBJ databases">
        <title>A genome reference for cultivated species of the human gut microbiota.</title>
        <authorList>
            <person name="Zou Y."/>
            <person name="Xue W."/>
            <person name="Luo G."/>
        </authorList>
    </citation>
    <scope>NUCLEOTIDE SEQUENCE [LARGE SCALE GENOMIC DNA]</scope>
    <source>
        <strain evidence="1 2">OM06-2</strain>
    </source>
</reference>
<comment type="caution">
    <text evidence="1">The sequence shown here is derived from an EMBL/GenBank/DDBJ whole genome shotgun (WGS) entry which is preliminary data.</text>
</comment>
<organism evidence="1 2">
    <name type="scientific">Phocaeicola plebeius</name>
    <dbReference type="NCBI Taxonomy" id="310297"/>
    <lineage>
        <taxon>Bacteria</taxon>
        <taxon>Pseudomonadati</taxon>
        <taxon>Bacteroidota</taxon>
        <taxon>Bacteroidia</taxon>
        <taxon>Bacteroidales</taxon>
        <taxon>Bacteroidaceae</taxon>
        <taxon>Phocaeicola</taxon>
    </lineage>
</organism>
<evidence type="ECO:0000313" key="1">
    <source>
        <dbReference type="EMBL" id="RGM91351.1"/>
    </source>
</evidence>